<sequence>MLRAAPTSGARVTAQRPLLVQIWHGIRHLDMHEVSAPAPRYTAHNATHGVLKNSMTPLRVFRLELTLSHLERGRVYAHALRDVGGLVDADHLVAHLEHLAAQRDDDELSVLRALLDVLRDDADVAEIQRSVDLVHKVHRVRLVVVKGEDQRQRAQRLLAARQVLDLLPALPSRAHREQNALGEGVRRVDQLQLGVAAQRDGLVHFLQLGGDNGEVLQELALALEAELVKRPLHLVAARLHVAQFVPPAVVLAGLDPELVQHAQVRHRPGFPPQLLHPFAQRRNVHLAQLTVTGRARRLVIVGRGAVVLGPGAVRRRSLIAARRTSYTTPPIRYTTRITLKGVRFVHIVVVQNQLAVLVEDHHGLGPLRPTVSGNAICPLVHQRLHLQAALNQGARLLVRRSHVSQARLVLLQLVVAGPHLLRELVYAVPHVHRFQVVLLDDLVLGGQRPFQVAQLLLKRVHLGANLVHLGAHGRRLLLELVELLFQLRLADLVQRYLLNELLRVALALVGVGLQPRRLLAKPLDGRARLGQLGLQVRHALLGPAQLALSDAVHDPVGVRHELFLVRHAGRRGSGGPLLLL</sequence>
<dbReference type="AlphaFoldDB" id="A0AAV4LVD1"/>
<dbReference type="GeneID" id="94195036"/>
<reference evidence="1 2" key="1">
    <citation type="submission" date="2021-06" db="EMBL/GenBank/DDBJ databases">
        <title>Genome sequence of Babesia caballi.</title>
        <authorList>
            <person name="Yamagishi J."/>
            <person name="Kidaka T."/>
            <person name="Ochi A."/>
        </authorList>
    </citation>
    <scope>NUCLEOTIDE SEQUENCE [LARGE SCALE GENOMIC DNA]</scope>
    <source>
        <strain evidence="1">USDA-D6B2</strain>
    </source>
</reference>
<dbReference type="EMBL" id="BPLF01000002">
    <property type="protein sequence ID" value="GIX63555.1"/>
    <property type="molecule type" value="Genomic_DNA"/>
</dbReference>
<gene>
    <name evidence="1" type="ORF">BcabD6B2_29900</name>
</gene>
<keyword evidence="2" id="KW-1185">Reference proteome</keyword>
<name>A0AAV4LVD1_BABCB</name>
<comment type="caution">
    <text evidence="1">The sequence shown here is derived from an EMBL/GenBank/DDBJ whole genome shotgun (WGS) entry which is preliminary data.</text>
</comment>
<organism evidence="1 2">
    <name type="scientific">Babesia caballi</name>
    <dbReference type="NCBI Taxonomy" id="5871"/>
    <lineage>
        <taxon>Eukaryota</taxon>
        <taxon>Sar</taxon>
        <taxon>Alveolata</taxon>
        <taxon>Apicomplexa</taxon>
        <taxon>Aconoidasida</taxon>
        <taxon>Piroplasmida</taxon>
        <taxon>Babesiidae</taxon>
        <taxon>Babesia</taxon>
    </lineage>
</organism>
<accession>A0AAV4LVD1</accession>
<evidence type="ECO:0000313" key="1">
    <source>
        <dbReference type="EMBL" id="GIX63555.1"/>
    </source>
</evidence>
<dbReference type="RefSeq" id="XP_067715624.1">
    <property type="nucleotide sequence ID" value="XM_067859523.1"/>
</dbReference>
<evidence type="ECO:0000313" key="2">
    <source>
        <dbReference type="Proteomes" id="UP001497744"/>
    </source>
</evidence>
<protein>
    <submittedName>
        <fullName evidence="1">Uncharacterized protein</fullName>
    </submittedName>
</protein>
<proteinExistence type="predicted"/>
<dbReference type="Proteomes" id="UP001497744">
    <property type="component" value="Unassembled WGS sequence"/>
</dbReference>